<protein>
    <submittedName>
        <fullName evidence="3">Putative ras-related GTP-binding protein</fullName>
    </submittedName>
</protein>
<dbReference type="Proteomes" id="UP000284403">
    <property type="component" value="Unassembled WGS sequence"/>
</dbReference>
<comment type="caution">
    <text evidence="3">The sequence shown here is derived from an EMBL/GenBank/DDBJ whole genome shotgun (WGS) entry which is preliminary data.</text>
</comment>
<feature type="domain" description="GH29D-like beta-sandwich" evidence="2">
    <location>
        <begin position="484"/>
        <end position="532"/>
    </location>
</feature>
<dbReference type="OrthoDB" id="8830751at2759"/>
<dbReference type="GeneID" id="40316439"/>
<proteinExistence type="predicted"/>
<reference evidence="3 4" key="1">
    <citation type="journal article" date="2018" name="BMC Genomics">
        <title>Genomic comparison of Trypanosoma conorhini and Trypanosoma rangeli to Trypanosoma cruzi strains of high and low virulence.</title>
        <authorList>
            <person name="Bradwell K.R."/>
            <person name="Koparde V.N."/>
            <person name="Matveyev A.V."/>
            <person name="Serrano M.G."/>
            <person name="Alves J.M."/>
            <person name="Parikh H."/>
            <person name="Huang B."/>
            <person name="Lee V."/>
            <person name="Espinosa-Alvarez O."/>
            <person name="Ortiz P.A."/>
            <person name="Costa-Martins A.G."/>
            <person name="Teixeira M.M."/>
            <person name="Buck G.A."/>
        </authorList>
    </citation>
    <scope>NUCLEOTIDE SEQUENCE [LARGE SCALE GENOMIC DNA]</scope>
    <source>
        <strain evidence="3 4">025E</strain>
    </source>
</reference>
<sequence>MALHHLSDMTLAELDRFVRQDGAAMHLSPADVIALHLHRQRRAYLAGRERPACTDAGAGDDSGPACHSLRLLLLGDETDAKLGLAALLLRGGGGVSRHEPLLLGLGAADDDGGGGSSAASPRMELLVPGVADVTASLRGELCLASDVVLLCFSVSARASFDALRRRWGREEVGRAFALLAQDLADTRHAAVWPATPVVVVGLVVEAGELPAEGHARPVAHAEAVQLAQALGARKYVEIHSDNLHHARSLVTQCVQVAHALQRSLAAEAGAAAVSFLAAAKQQMLRCHLKVPRPEGTMDLQAMQLRLHATPGITYFMAVDGADPRRHTSPVRVPHDGVVDLRPYRKRPGTVLRICGMARCAYASTVLEVAVPSTLRPPSGYFDAVWRRFVVVAAPDDATLAQREVRYTLDGTQPTKASALYVHPIALDVASSPDAPWGSWRSCLPPPPVICLAAFAAGEFASPTVTYEVPAVLDTPRIVYSPHDSTVCLASPHPTVDYRYTLDGTTPTPASPLYTGPLSLAADTTQQVRFVAFPKVLFPSREAVVYVPQGAVAASTAAAAATANGVHGASGRAFHTTRAAMMRGQSSAQKLRGRGGSSRTNSCTGGTAAGQRRGRVNGGSEEGSECSRMLARPPTPSSTCAVSPRLRTAVRAALSRRHDSNGSSSCSSCSHARTTARAAEGTPRQRRGRPRSASPWGWQGKKGGERKRASGGGVKTDAARAKCGSPLCKASDNVVVFEFPEPISLDCLTVRTPGDGTGPTSYEVEVKHAHGADFLSVGSGELQDVRGVQTMNVLGNARLLPIDKVRCVFGGVAASGFRVKDLKVHGKPFKCGDCEC</sequence>
<dbReference type="EMBL" id="MKKU01000120">
    <property type="protein sequence ID" value="RNF23301.1"/>
    <property type="molecule type" value="Genomic_DNA"/>
</dbReference>
<gene>
    <name evidence="3" type="ORF">Tco025E_02828</name>
</gene>
<dbReference type="InterPro" id="IPR059177">
    <property type="entry name" value="GH29D-like_dom"/>
</dbReference>
<dbReference type="RefSeq" id="XP_029230115.1">
    <property type="nucleotide sequence ID" value="XM_029369751.1"/>
</dbReference>
<name>A0A3R7LYR3_9TRYP</name>
<dbReference type="Gene3D" id="3.40.50.300">
    <property type="entry name" value="P-loop containing nucleotide triphosphate hydrolases"/>
    <property type="match status" value="1"/>
</dbReference>
<keyword evidence="4" id="KW-1185">Reference proteome</keyword>
<accession>A0A3R7LYR3</accession>
<dbReference type="Pfam" id="PF13287">
    <property type="entry name" value="Fn3_assoc"/>
    <property type="match status" value="1"/>
</dbReference>
<evidence type="ECO:0000313" key="3">
    <source>
        <dbReference type="EMBL" id="RNF23301.1"/>
    </source>
</evidence>
<feature type="region of interest" description="Disordered" evidence="1">
    <location>
        <begin position="584"/>
        <end position="712"/>
    </location>
</feature>
<evidence type="ECO:0000256" key="1">
    <source>
        <dbReference type="SAM" id="MobiDB-lite"/>
    </source>
</evidence>
<evidence type="ECO:0000259" key="2">
    <source>
        <dbReference type="Pfam" id="PF13290"/>
    </source>
</evidence>
<evidence type="ECO:0000313" key="4">
    <source>
        <dbReference type="Proteomes" id="UP000284403"/>
    </source>
</evidence>
<dbReference type="InterPro" id="IPR026876">
    <property type="entry name" value="Fn3_assoc_repeat"/>
</dbReference>
<dbReference type="AlphaFoldDB" id="A0A3R7LYR3"/>
<dbReference type="Pfam" id="PF13290">
    <property type="entry name" value="CHB_HEX_C_1"/>
    <property type="match status" value="1"/>
</dbReference>
<dbReference type="InterPro" id="IPR027417">
    <property type="entry name" value="P-loop_NTPase"/>
</dbReference>
<organism evidence="3 4">
    <name type="scientific">Trypanosoma conorhini</name>
    <dbReference type="NCBI Taxonomy" id="83891"/>
    <lineage>
        <taxon>Eukaryota</taxon>
        <taxon>Discoba</taxon>
        <taxon>Euglenozoa</taxon>
        <taxon>Kinetoplastea</taxon>
        <taxon>Metakinetoplastina</taxon>
        <taxon>Trypanosomatida</taxon>
        <taxon>Trypanosomatidae</taxon>
        <taxon>Trypanosoma</taxon>
    </lineage>
</organism>